<name>A0A6J6YAE7_9ZZZZ</name>
<gene>
    <name evidence="1" type="ORF">UFOPK2969_01754</name>
</gene>
<reference evidence="1" key="1">
    <citation type="submission" date="2020-05" db="EMBL/GenBank/DDBJ databases">
        <authorList>
            <person name="Chiriac C."/>
            <person name="Salcher M."/>
            <person name="Ghai R."/>
            <person name="Kavagutti S V."/>
        </authorList>
    </citation>
    <scope>NUCLEOTIDE SEQUENCE</scope>
</reference>
<protein>
    <submittedName>
        <fullName evidence="1">Unannotated protein</fullName>
    </submittedName>
</protein>
<organism evidence="1">
    <name type="scientific">freshwater metagenome</name>
    <dbReference type="NCBI Taxonomy" id="449393"/>
    <lineage>
        <taxon>unclassified sequences</taxon>
        <taxon>metagenomes</taxon>
        <taxon>ecological metagenomes</taxon>
    </lineage>
</organism>
<dbReference type="AlphaFoldDB" id="A0A6J6YAE7"/>
<accession>A0A6J6YAE7</accession>
<evidence type="ECO:0000313" key="1">
    <source>
        <dbReference type="EMBL" id="CAB4806350.1"/>
    </source>
</evidence>
<dbReference type="EMBL" id="CAFAAD010000204">
    <property type="protein sequence ID" value="CAB4806350.1"/>
    <property type="molecule type" value="Genomic_DNA"/>
</dbReference>
<proteinExistence type="predicted"/>
<sequence length="60" mass="6392">MPLRTKLKTAVVTVYDAPAGKQIGNFFDIGLVVAAVDADGVEFEHLARIVLDRQPSAIGP</sequence>